<accession>A0A6A6H164</accession>
<gene>
    <name evidence="4" type="ORF">EV356DRAFT_506440</name>
</gene>
<sequence length="211" mass="21531">MVVKFRPLFLTLNVFMLIDTFVLAQNPSYFDFTALPQYNSASGCIRSCIGSATNAVGVRIGCNQSPVPATCICGTDFQETSSFYSYAGDCAITSCPSFEDVYTASSIAISYCTGNSAIEAKATGSMGAEICFGTVPGSTAPSTAPSTTMANSAPSSTGSGGDNSNNGNMNQNVSIGGGSNSGLPQSDRIALGVGLGIGIPTVLFGAWGIWV</sequence>
<dbReference type="AlphaFoldDB" id="A0A6A6H164"/>
<evidence type="ECO:0000313" key="5">
    <source>
        <dbReference type="Proteomes" id="UP000800092"/>
    </source>
</evidence>
<keyword evidence="2" id="KW-0472">Membrane</keyword>
<evidence type="ECO:0000256" key="2">
    <source>
        <dbReference type="SAM" id="Phobius"/>
    </source>
</evidence>
<feature type="transmembrane region" description="Helical" evidence="2">
    <location>
        <begin position="189"/>
        <end position="210"/>
    </location>
</feature>
<feature type="region of interest" description="Disordered" evidence="1">
    <location>
        <begin position="142"/>
        <end position="178"/>
    </location>
</feature>
<keyword evidence="5" id="KW-1185">Reference proteome</keyword>
<dbReference type="EMBL" id="ML991822">
    <property type="protein sequence ID" value="KAF2231816.1"/>
    <property type="molecule type" value="Genomic_DNA"/>
</dbReference>
<keyword evidence="3" id="KW-0732">Signal</keyword>
<evidence type="ECO:0000313" key="4">
    <source>
        <dbReference type="EMBL" id="KAF2231816.1"/>
    </source>
</evidence>
<evidence type="ECO:0008006" key="6">
    <source>
        <dbReference type="Google" id="ProtNLM"/>
    </source>
</evidence>
<evidence type="ECO:0000256" key="1">
    <source>
        <dbReference type="SAM" id="MobiDB-lite"/>
    </source>
</evidence>
<proteinExistence type="predicted"/>
<keyword evidence="2" id="KW-0812">Transmembrane</keyword>
<evidence type="ECO:0000256" key="3">
    <source>
        <dbReference type="SAM" id="SignalP"/>
    </source>
</evidence>
<dbReference type="OrthoDB" id="3801405at2759"/>
<feature type="compositionally biased region" description="Low complexity" evidence="1">
    <location>
        <begin position="142"/>
        <end position="174"/>
    </location>
</feature>
<keyword evidence="2" id="KW-1133">Transmembrane helix</keyword>
<dbReference type="Proteomes" id="UP000800092">
    <property type="component" value="Unassembled WGS sequence"/>
</dbReference>
<protein>
    <recommendedName>
        <fullName evidence="6">Extracellular membrane protein CFEM domain-containing protein</fullName>
    </recommendedName>
</protein>
<organism evidence="4 5">
    <name type="scientific">Viridothelium virens</name>
    <name type="common">Speckled blister lichen</name>
    <name type="synonym">Trypethelium virens</name>
    <dbReference type="NCBI Taxonomy" id="1048519"/>
    <lineage>
        <taxon>Eukaryota</taxon>
        <taxon>Fungi</taxon>
        <taxon>Dikarya</taxon>
        <taxon>Ascomycota</taxon>
        <taxon>Pezizomycotina</taxon>
        <taxon>Dothideomycetes</taxon>
        <taxon>Dothideomycetes incertae sedis</taxon>
        <taxon>Trypetheliales</taxon>
        <taxon>Trypetheliaceae</taxon>
        <taxon>Viridothelium</taxon>
    </lineage>
</organism>
<feature type="signal peptide" evidence="3">
    <location>
        <begin position="1"/>
        <end position="24"/>
    </location>
</feature>
<feature type="chain" id="PRO_5025511416" description="Extracellular membrane protein CFEM domain-containing protein" evidence="3">
    <location>
        <begin position="25"/>
        <end position="211"/>
    </location>
</feature>
<name>A0A6A6H164_VIRVR</name>
<reference evidence="4" key="1">
    <citation type="journal article" date="2020" name="Stud. Mycol.">
        <title>101 Dothideomycetes genomes: a test case for predicting lifestyles and emergence of pathogens.</title>
        <authorList>
            <person name="Haridas S."/>
            <person name="Albert R."/>
            <person name="Binder M."/>
            <person name="Bloem J."/>
            <person name="Labutti K."/>
            <person name="Salamov A."/>
            <person name="Andreopoulos B."/>
            <person name="Baker S."/>
            <person name="Barry K."/>
            <person name="Bills G."/>
            <person name="Bluhm B."/>
            <person name="Cannon C."/>
            <person name="Castanera R."/>
            <person name="Culley D."/>
            <person name="Daum C."/>
            <person name="Ezra D."/>
            <person name="Gonzalez J."/>
            <person name="Henrissat B."/>
            <person name="Kuo A."/>
            <person name="Liang C."/>
            <person name="Lipzen A."/>
            <person name="Lutzoni F."/>
            <person name="Magnuson J."/>
            <person name="Mondo S."/>
            <person name="Nolan M."/>
            <person name="Ohm R."/>
            <person name="Pangilinan J."/>
            <person name="Park H.-J."/>
            <person name="Ramirez L."/>
            <person name="Alfaro M."/>
            <person name="Sun H."/>
            <person name="Tritt A."/>
            <person name="Yoshinaga Y."/>
            <person name="Zwiers L.-H."/>
            <person name="Turgeon B."/>
            <person name="Goodwin S."/>
            <person name="Spatafora J."/>
            <person name="Crous P."/>
            <person name="Grigoriev I."/>
        </authorList>
    </citation>
    <scope>NUCLEOTIDE SEQUENCE</scope>
    <source>
        <strain evidence="4">Tuck. ex Michener</strain>
    </source>
</reference>